<dbReference type="Pfam" id="PF13640">
    <property type="entry name" value="2OG-FeII_Oxy_3"/>
    <property type="match status" value="1"/>
</dbReference>
<organism evidence="2 3">
    <name type="scientific">Sphingomonas aurantiaca</name>
    <dbReference type="NCBI Taxonomy" id="185949"/>
    <lineage>
        <taxon>Bacteria</taxon>
        <taxon>Pseudomonadati</taxon>
        <taxon>Pseudomonadota</taxon>
        <taxon>Alphaproteobacteria</taxon>
        <taxon>Sphingomonadales</taxon>
        <taxon>Sphingomonadaceae</taxon>
        <taxon>Sphingomonas</taxon>
    </lineage>
</organism>
<accession>A0A2T5GIG2</accession>
<dbReference type="Gene3D" id="2.60.120.620">
    <property type="entry name" value="q2cbj1_9rhob like domain"/>
    <property type="match status" value="1"/>
</dbReference>
<evidence type="ECO:0000259" key="1">
    <source>
        <dbReference type="Pfam" id="PF13640"/>
    </source>
</evidence>
<evidence type="ECO:0000313" key="3">
    <source>
        <dbReference type="Proteomes" id="UP000244189"/>
    </source>
</evidence>
<gene>
    <name evidence="2" type="ORF">C8J26_3429</name>
</gene>
<protein>
    <submittedName>
        <fullName evidence="2">2-oxoglutarate-Fe(II)-dependent oxygenase superfamily protein</fullName>
    </submittedName>
</protein>
<dbReference type="Proteomes" id="UP000244189">
    <property type="component" value="Unassembled WGS sequence"/>
</dbReference>
<dbReference type="AlphaFoldDB" id="A0A2T5GIG2"/>
<evidence type="ECO:0000313" key="2">
    <source>
        <dbReference type="EMBL" id="PTQ59102.1"/>
    </source>
</evidence>
<name>A0A2T5GIG2_9SPHN</name>
<dbReference type="EMBL" id="QAOG01000006">
    <property type="protein sequence ID" value="PTQ59102.1"/>
    <property type="molecule type" value="Genomic_DNA"/>
</dbReference>
<feature type="domain" description="Prolyl 4-hydroxylase alpha subunit Fe(2+) 2OG dioxygenase" evidence="1">
    <location>
        <begin position="124"/>
        <end position="223"/>
    </location>
</feature>
<keyword evidence="3" id="KW-1185">Reference proteome</keyword>
<comment type="caution">
    <text evidence="2">The sequence shown here is derived from an EMBL/GenBank/DDBJ whole genome shotgun (WGS) entry which is preliminary data.</text>
</comment>
<dbReference type="InterPro" id="IPR044862">
    <property type="entry name" value="Pro_4_hyd_alph_FE2OG_OXY"/>
</dbReference>
<reference evidence="2 3" key="1">
    <citation type="submission" date="2018-04" db="EMBL/GenBank/DDBJ databases">
        <title>Genomic Encyclopedia of Type Strains, Phase III (KMG-III): the genomes of soil and plant-associated and newly described type strains.</title>
        <authorList>
            <person name="Whitman W."/>
        </authorList>
    </citation>
    <scope>NUCLEOTIDE SEQUENCE [LARGE SCALE GENOMIC DNA]</scope>
    <source>
        <strain evidence="2 3">MA101b</strain>
    </source>
</reference>
<proteinExistence type="predicted"/>
<sequence length="282" mass="32137">MALLNFADVRGYRALDAQACRVAGSALTERYASASPFPHIAIDDFVPREILRDVLTDFPARREQTAFDRHQERLKYQFSPQQCGSAVIRNLFSELNSAAFLGFLQELTGIDGLIADPYFAGAGLHETMPGGHLGIHADFNRHRAMNLERRLNLLIYLNDDWEDGYGGALELWDNRMTACEQRIAPILGRAVIFNTDLDSYHGHPDPLACPVGRSRRSIATYYYTVPRNADFGIERETQFRVRPVSDDRRDWKMILHHVMQDWTPPALRKGRRGALLPRLLSR</sequence>